<evidence type="ECO:0000313" key="3">
    <source>
        <dbReference type="Proteomes" id="UP000242715"/>
    </source>
</evidence>
<name>A0A2Z6MZA8_TRISU</name>
<proteinExistence type="predicted"/>
<evidence type="ECO:0000313" key="2">
    <source>
        <dbReference type="EMBL" id="GAU24479.1"/>
    </source>
</evidence>
<dbReference type="PANTHER" id="PTHR47723:SF19">
    <property type="entry name" value="POLYNUCLEOTIDYL TRANSFERASE, RIBONUCLEASE H-LIKE SUPERFAMILY PROTEIN"/>
    <property type="match status" value="1"/>
</dbReference>
<dbReference type="InterPro" id="IPR053151">
    <property type="entry name" value="RNase_H-like"/>
</dbReference>
<gene>
    <name evidence="2" type="ORF">TSUD_319560</name>
</gene>
<dbReference type="InterPro" id="IPR012337">
    <property type="entry name" value="RNaseH-like_sf"/>
</dbReference>
<dbReference type="SUPFAM" id="SSF53098">
    <property type="entry name" value="Ribonuclease H-like"/>
    <property type="match status" value="1"/>
</dbReference>
<dbReference type="OrthoDB" id="1414482at2759"/>
<dbReference type="Gene3D" id="3.30.420.10">
    <property type="entry name" value="Ribonuclease H-like superfamily/Ribonuclease H"/>
    <property type="match status" value="1"/>
</dbReference>
<dbReference type="InterPro" id="IPR002156">
    <property type="entry name" value="RNaseH_domain"/>
</dbReference>
<keyword evidence="3" id="KW-1185">Reference proteome</keyword>
<organism evidence="2 3">
    <name type="scientific">Trifolium subterraneum</name>
    <name type="common">Subterranean clover</name>
    <dbReference type="NCBI Taxonomy" id="3900"/>
    <lineage>
        <taxon>Eukaryota</taxon>
        <taxon>Viridiplantae</taxon>
        <taxon>Streptophyta</taxon>
        <taxon>Embryophyta</taxon>
        <taxon>Tracheophyta</taxon>
        <taxon>Spermatophyta</taxon>
        <taxon>Magnoliopsida</taxon>
        <taxon>eudicotyledons</taxon>
        <taxon>Gunneridae</taxon>
        <taxon>Pentapetalae</taxon>
        <taxon>rosids</taxon>
        <taxon>fabids</taxon>
        <taxon>Fabales</taxon>
        <taxon>Fabaceae</taxon>
        <taxon>Papilionoideae</taxon>
        <taxon>50 kb inversion clade</taxon>
        <taxon>NPAAA clade</taxon>
        <taxon>Hologalegina</taxon>
        <taxon>IRL clade</taxon>
        <taxon>Trifolieae</taxon>
        <taxon>Trifolium</taxon>
    </lineage>
</organism>
<dbReference type="Proteomes" id="UP000242715">
    <property type="component" value="Unassembled WGS sequence"/>
</dbReference>
<sequence length="227" mass="25646">MIRGNGKRLKGLLVVWHGVVWAIWRVRNDVIFNSKVPVIEEAFQGIISLSWKWLREKKKKKKKGAVTQSSNPRLVTWARPMEGTICLNVDGNLLGSLNYLGYGGLLRNHNGEFILGFYGTTSLKSILFAEIMVVLHGLTICWENGYRKINCLSNSLQLVNLIRSGVSLHHRFANEILSIRRLITRDWEVVLSHTLREGNSCADVLAKMGVVANTPFGYYFNASKNFG</sequence>
<dbReference type="Pfam" id="PF13456">
    <property type="entry name" value="RVT_3"/>
    <property type="match status" value="1"/>
</dbReference>
<dbReference type="GO" id="GO:0003676">
    <property type="term" value="F:nucleic acid binding"/>
    <property type="evidence" value="ECO:0007669"/>
    <property type="project" value="InterPro"/>
</dbReference>
<accession>A0A2Z6MZA8</accession>
<feature type="domain" description="RNase H type-1" evidence="1">
    <location>
        <begin position="81"/>
        <end position="211"/>
    </location>
</feature>
<dbReference type="InterPro" id="IPR044730">
    <property type="entry name" value="RNase_H-like_dom_plant"/>
</dbReference>
<dbReference type="GO" id="GO:0004523">
    <property type="term" value="F:RNA-DNA hybrid ribonuclease activity"/>
    <property type="evidence" value="ECO:0007669"/>
    <property type="project" value="InterPro"/>
</dbReference>
<protein>
    <recommendedName>
        <fullName evidence="1">RNase H type-1 domain-containing protein</fullName>
    </recommendedName>
</protein>
<dbReference type="AlphaFoldDB" id="A0A2Z6MZA8"/>
<dbReference type="EMBL" id="DF973290">
    <property type="protein sequence ID" value="GAU24479.1"/>
    <property type="molecule type" value="Genomic_DNA"/>
</dbReference>
<dbReference type="CDD" id="cd06222">
    <property type="entry name" value="RNase_H_like"/>
    <property type="match status" value="1"/>
</dbReference>
<dbReference type="InterPro" id="IPR036397">
    <property type="entry name" value="RNaseH_sf"/>
</dbReference>
<dbReference type="PROSITE" id="PS50879">
    <property type="entry name" value="RNASE_H_1"/>
    <property type="match status" value="1"/>
</dbReference>
<evidence type="ECO:0000259" key="1">
    <source>
        <dbReference type="PROSITE" id="PS50879"/>
    </source>
</evidence>
<reference evidence="3" key="1">
    <citation type="journal article" date="2017" name="Front. Plant Sci.">
        <title>Climate Clever Clovers: New Paradigm to Reduce the Environmental Footprint of Ruminants by Breeding Low Methanogenic Forages Utilizing Haplotype Variation.</title>
        <authorList>
            <person name="Kaur P."/>
            <person name="Appels R."/>
            <person name="Bayer P.E."/>
            <person name="Keeble-Gagnere G."/>
            <person name="Wang J."/>
            <person name="Hirakawa H."/>
            <person name="Shirasawa K."/>
            <person name="Vercoe P."/>
            <person name="Stefanova K."/>
            <person name="Durmic Z."/>
            <person name="Nichols P."/>
            <person name="Revell C."/>
            <person name="Isobe S.N."/>
            <person name="Edwards D."/>
            <person name="Erskine W."/>
        </authorList>
    </citation>
    <scope>NUCLEOTIDE SEQUENCE [LARGE SCALE GENOMIC DNA]</scope>
    <source>
        <strain evidence="3">cv. Daliak</strain>
    </source>
</reference>
<dbReference type="PANTHER" id="PTHR47723">
    <property type="entry name" value="OS05G0353850 PROTEIN"/>
    <property type="match status" value="1"/>
</dbReference>